<dbReference type="Proteomes" id="UP001642540">
    <property type="component" value="Unassembled WGS sequence"/>
</dbReference>
<sequence>MNTTCVVVSHYQNLEKIRKLIQLESAKSHLTSMDTIINIHDMKNDSSHRDLSQAIGIPYNKLFSLKSNTFGKFLLAITITNNRVIYWDTTTLSIVGGRVSSDIATEAGVWTRTKFFSAVRKAGKISKGLQRAAEPIEMMQWPKNFVDSAVKAAVLTVSVVFPPAAPVTMVVGFVILIVNQVTNAFFKTGNELARTHFEIS</sequence>
<protein>
    <submittedName>
        <fullName evidence="1">Uncharacterized protein</fullName>
    </submittedName>
</protein>
<accession>A0ABP1QNS4</accession>
<keyword evidence="2" id="KW-1185">Reference proteome</keyword>
<name>A0ABP1QNS4_9HEXA</name>
<reference evidence="1 2" key="1">
    <citation type="submission" date="2024-08" db="EMBL/GenBank/DDBJ databases">
        <authorList>
            <person name="Cucini C."/>
            <person name="Frati F."/>
        </authorList>
    </citation>
    <scope>NUCLEOTIDE SEQUENCE [LARGE SCALE GENOMIC DNA]</scope>
</reference>
<gene>
    <name evidence="1" type="ORF">ODALV1_LOCUS12271</name>
</gene>
<comment type="caution">
    <text evidence="1">The sequence shown here is derived from an EMBL/GenBank/DDBJ whole genome shotgun (WGS) entry which is preliminary data.</text>
</comment>
<organism evidence="1 2">
    <name type="scientific">Orchesella dallaii</name>
    <dbReference type="NCBI Taxonomy" id="48710"/>
    <lineage>
        <taxon>Eukaryota</taxon>
        <taxon>Metazoa</taxon>
        <taxon>Ecdysozoa</taxon>
        <taxon>Arthropoda</taxon>
        <taxon>Hexapoda</taxon>
        <taxon>Collembola</taxon>
        <taxon>Entomobryomorpha</taxon>
        <taxon>Entomobryoidea</taxon>
        <taxon>Orchesellidae</taxon>
        <taxon>Orchesellinae</taxon>
        <taxon>Orchesella</taxon>
    </lineage>
</organism>
<evidence type="ECO:0000313" key="2">
    <source>
        <dbReference type="Proteomes" id="UP001642540"/>
    </source>
</evidence>
<dbReference type="EMBL" id="CAXLJM020000036">
    <property type="protein sequence ID" value="CAL8106061.1"/>
    <property type="molecule type" value="Genomic_DNA"/>
</dbReference>
<evidence type="ECO:0000313" key="1">
    <source>
        <dbReference type="EMBL" id="CAL8106061.1"/>
    </source>
</evidence>
<proteinExistence type="predicted"/>